<evidence type="ECO:0000313" key="2">
    <source>
        <dbReference type="EMBL" id="MZR31776.1"/>
    </source>
</evidence>
<reference evidence="2 3" key="1">
    <citation type="submission" date="2019-12" db="EMBL/GenBank/DDBJ databases">
        <title>Snethiella sp. nov. sp. isolated from sea sand.</title>
        <authorList>
            <person name="Kim J."/>
            <person name="Jeong S.E."/>
            <person name="Jung H.S."/>
            <person name="Jeon C.O."/>
        </authorList>
    </citation>
    <scope>NUCLEOTIDE SEQUENCE [LARGE SCALE GENOMIC DNA]</scope>
    <source>
        <strain evidence="2 3">DP05</strain>
    </source>
</reference>
<keyword evidence="1" id="KW-0472">Membrane</keyword>
<dbReference type="PANTHER" id="PTHR38095">
    <property type="entry name" value="ANAEROBIC DIMETHYL SULFOXIDE REDUCTASE CHAIN YNFH"/>
    <property type="match status" value="1"/>
</dbReference>
<dbReference type="EMBL" id="WTUW01000009">
    <property type="protein sequence ID" value="MZR31776.1"/>
    <property type="molecule type" value="Genomic_DNA"/>
</dbReference>
<protein>
    <submittedName>
        <fullName evidence="2">Dimethyl sulfoxide reductase anchor subunit</fullName>
    </submittedName>
</protein>
<keyword evidence="3" id="KW-1185">Reference proteome</keyword>
<dbReference type="RefSeq" id="WP_161316370.1">
    <property type="nucleotide sequence ID" value="NZ_WTUW01000009.1"/>
</dbReference>
<organism evidence="2 3">
    <name type="scientific">Sneathiella litorea</name>
    <dbReference type="NCBI Taxonomy" id="2606216"/>
    <lineage>
        <taxon>Bacteria</taxon>
        <taxon>Pseudomonadati</taxon>
        <taxon>Pseudomonadota</taxon>
        <taxon>Alphaproteobacteria</taxon>
        <taxon>Sneathiellales</taxon>
        <taxon>Sneathiellaceae</taxon>
        <taxon>Sneathiella</taxon>
    </lineage>
</organism>
<sequence>MHPAKSVIFFTTASGAGYGLLALLIAGNILGIMPVDFWLAFTGYAVSYVLITGGLLSSTFHLGHPERAWRALTQWRSSWLSREGVMAILTFIPTGLYALHQLFFADILQGLMGIVGVVGIISCVITVYCTAMIYASLKPIHAWSNGYVPAGYLLLALMSGLVLLNGLLAVWGGTVALLQLVTLLILGLGVAWKVAYWRFLDSSQSISTPESATGLGEFGSVKLFEAPHTEANYLMKEMGFKIARKHAAKLRLITVVAAFALPFFLILISLMMGGVLSLIAVILAVLASVVGIVAERWLFFAEARHTVGLYYGASRA</sequence>
<dbReference type="GO" id="GO:0005886">
    <property type="term" value="C:plasma membrane"/>
    <property type="evidence" value="ECO:0007669"/>
    <property type="project" value="TreeGrafter"/>
</dbReference>
<dbReference type="GO" id="GO:0019645">
    <property type="term" value="P:anaerobic electron transport chain"/>
    <property type="evidence" value="ECO:0007669"/>
    <property type="project" value="InterPro"/>
</dbReference>
<dbReference type="AlphaFoldDB" id="A0A6L8W9K5"/>
<feature type="transmembrane region" description="Helical" evidence="1">
    <location>
        <begin position="37"/>
        <end position="63"/>
    </location>
</feature>
<keyword evidence="1" id="KW-1133">Transmembrane helix</keyword>
<accession>A0A6L8W9K5</accession>
<feature type="transmembrane region" description="Helical" evidence="1">
    <location>
        <begin position="147"/>
        <end position="171"/>
    </location>
</feature>
<dbReference type="GO" id="GO:0009390">
    <property type="term" value="C:dimethyl sulfoxide reductase complex"/>
    <property type="evidence" value="ECO:0007669"/>
    <property type="project" value="TreeGrafter"/>
</dbReference>
<feature type="transmembrane region" description="Helical" evidence="1">
    <location>
        <begin position="250"/>
        <end position="268"/>
    </location>
</feature>
<feature type="transmembrane region" description="Helical" evidence="1">
    <location>
        <begin position="84"/>
        <end position="104"/>
    </location>
</feature>
<dbReference type="Proteomes" id="UP000476030">
    <property type="component" value="Unassembled WGS sequence"/>
</dbReference>
<feature type="transmembrane region" description="Helical" evidence="1">
    <location>
        <begin position="110"/>
        <end position="135"/>
    </location>
</feature>
<evidence type="ECO:0000256" key="1">
    <source>
        <dbReference type="SAM" id="Phobius"/>
    </source>
</evidence>
<dbReference type="InterPro" id="IPR007059">
    <property type="entry name" value="DmsC"/>
</dbReference>
<name>A0A6L8W9K5_9PROT</name>
<proteinExistence type="predicted"/>
<feature type="transmembrane region" description="Helical" evidence="1">
    <location>
        <begin position="274"/>
        <end position="294"/>
    </location>
</feature>
<dbReference type="Pfam" id="PF04976">
    <property type="entry name" value="DmsC"/>
    <property type="match status" value="1"/>
</dbReference>
<feature type="transmembrane region" description="Helical" evidence="1">
    <location>
        <begin position="7"/>
        <end position="31"/>
    </location>
</feature>
<keyword evidence="1" id="KW-0812">Transmembrane</keyword>
<dbReference type="PANTHER" id="PTHR38095:SF1">
    <property type="entry name" value="ANAEROBIC DIMETHYL SULFOXIDE REDUCTASE CHAIN YNFH"/>
    <property type="match status" value="1"/>
</dbReference>
<dbReference type="GO" id="GO:0009389">
    <property type="term" value="F:dimethyl sulfoxide reductase activity"/>
    <property type="evidence" value="ECO:0007669"/>
    <property type="project" value="TreeGrafter"/>
</dbReference>
<comment type="caution">
    <text evidence="2">The sequence shown here is derived from an EMBL/GenBank/DDBJ whole genome shotgun (WGS) entry which is preliminary data.</text>
</comment>
<evidence type="ECO:0000313" key="3">
    <source>
        <dbReference type="Proteomes" id="UP000476030"/>
    </source>
</evidence>
<feature type="transmembrane region" description="Helical" evidence="1">
    <location>
        <begin position="177"/>
        <end position="196"/>
    </location>
</feature>
<gene>
    <name evidence="2" type="ORF">GQE98_14160</name>
</gene>